<dbReference type="PANTHER" id="PTHR43667">
    <property type="entry name" value="CYCLOPROPANE-FATTY-ACYL-PHOSPHOLIPID SYNTHASE"/>
    <property type="match status" value="1"/>
</dbReference>
<protein>
    <submittedName>
        <fullName evidence="6">Methyltransferase domain-containing protein</fullName>
    </submittedName>
</protein>
<dbReference type="NCBIfam" id="NF040660">
    <property type="entry name" value="mycolic_MTase"/>
    <property type="match status" value="1"/>
</dbReference>
<proteinExistence type="inferred from homology"/>
<comment type="similarity">
    <text evidence="1">Belongs to the CFA/CMAS family.</text>
</comment>
<sequence length="287" mass="32673">MPTELSPFYKQVQSHYDLSDEFFALFLDPSLTYSCAYFERDDMTLEQAQTAKIDLALGKCDLQPGATLLDIGCGWGSTMFRAVTHYDVNAVGLTLSRNQYEHVAAEAARLPGPRTARVLMEGWEEYTGTADRIVSIGAFEHFRRERYDEFFERCHRMLPPDGRMLLHTIIGHTLATLRSRGIPVTREDALFHLFIKREIFPGGQLPQPEVVVEGAERAGFRVERVHALGPHYVRTLEHWAAALSEKRAEAVALSSEETYERFMKYLRGSADHFRTGHIDVMQFTLVA</sequence>
<keyword evidence="7" id="KW-1185">Reference proteome</keyword>
<comment type="caution">
    <text evidence="6">The sequence shown here is derived from an EMBL/GenBank/DDBJ whole genome shotgun (WGS) entry which is preliminary data.</text>
</comment>
<keyword evidence="2 6" id="KW-0489">Methyltransferase</keyword>
<dbReference type="InterPro" id="IPR047672">
    <property type="entry name" value="CMAS_actinobact"/>
</dbReference>
<evidence type="ECO:0000256" key="5">
    <source>
        <dbReference type="ARBA" id="ARBA00023098"/>
    </source>
</evidence>
<evidence type="ECO:0000256" key="2">
    <source>
        <dbReference type="ARBA" id="ARBA00022603"/>
    </source>
</evidence>
<dbReference type="InterPro" id="IPR029063">
    <property type="entry name" value="SAM-dependent_MTases_sf"/>
</dbReference>
<name>A0ABU3WPV6_9NOCA</name>
<dbReference type="InterPro" id="IPR050723">
    <property type="entry name" value="CFA/CMAS"/>
</dbReference>
<evidence type="ECO:0000256" key="4">
    <source>
        <dbReference type="ARBA" id="ARBA00022691"/>
    </source>
</evidence>
<evidence type="ECO:0000313" key="6">
    <source>
        <dbReference type="EMBL" id="MDV2476023.1"/>
    </source>
</evidence>
<keyword evidence="4" id="KW-0949">S-adenosyl-L-methionine</keyword>
<dbReference type="Proteomes" id="UP001275440">
    <property type="component" value="Unassembled WGS sequence"/>
</dbReference>
<evidence type="ECO:0000313" key="7">
    <source>
        <dbReference type="Proteomes" id="UP001275440"/>
    </source>
</evidence>
<reference evidence="6 7" key="1">
    <citation type="submission" date="2019-10" db="EMBL/GenBank/DDBJ databases">
        <title>Draft Genome Assembly of Rhodococcus zopfii DSM44189.</title>
        <authorList>
            <person name="Sutton J.M."/>
            <person name="Akob D.M."/>
            <person name="Bushman T.J."/>
        </authorList>
    </citation>
    <scope>NUCLEOTIDE SEQUENCE [LARGE SCALE GENOMIC DNA]</scope>
    <source>
        <strain evidence="6 7">DSM 44189</strain>
    </source>
</reference>
<dbReference type="PIRSF" id="PIRSF003085">
    <property type="entry name" value="CMAS"/>
    <property type="match status" value="1"/>
</dbReference>
<keyword evidence="5" id="KW-0443">Lipid metabolism</keyword>
<dbReference type="GO" id="GO:0008168">
    <property type="term" value="F:methyltransferase activity"/>
    <property type="evidence" value="ECO:0007669"/>
    <property type="project" value="UniProtKB-KW"/>
</dbReference>
<dbReference type="InterPro" id="IPR003333">
    <property type="entry name" value="CMAS"/>
</dbReference>
<organism evidence="6 7">
    <name type="scientific">Rhodococcus zopfii</name>
    <dbReference type="NCBI Taxonomy" id="43772"/>
    <lineage>
        <taxon>Bacteria</taxon>
        <taxon>Bacillati</taxon>
        <taxon>Actinomycetota</taxon>
        <taxon>Actinomycetes</taxon>
        <taxon>Mycobacteriales</taxon>
        <taxon>Nocardiaceae</taxon>
        <taxon>Rhodococcus</taxon>
    </lineage>
</organism>
<dbReference type="SUPFAM" id="SSF53335">
    <property type="entry name" value="S-adenosyl-L-methionine-dependent methyltransferases"/>
    <property type="match status" value="1"/>
</dbReference>
<gene>
    <name evidence="6" type="ORF">F8M49_12910</name>
</gene>
<dbReference type="PANTHER" id="PTHR43667:SF1">
    <property type="entry name" value="CYCLOPROPANE-FATTY-ACYL-PHOSPHOLIPID SYNTHASE"/>
    <property type="match status" value="1"/>
</dbReference>
<evidence type="ECO:0000256" key="1">
    <source>
        <dbReference type="ARBA" id="ARBA00010815"/>
    </source>
</evidence>
<dbReference type="Gene3D" id="3.40.50.150">
    <property type="entry name" value="Vaccinia Virus protein VP39"/>
    <property type="match status" value="1"/>
</dbReference>
<dbReference type="CDD" id="cd02440">
    <property type="entry name" value="AdoMet_MTases"/>
    <property type="match status" value="1"/>
</dbReference>
<dbReference type="Pfam" id="PF02353">
    <property type="entry name" value="CMAS"/>
    <property type="match status" value="1"/>
</dbReference>
<accession>A0ABU3WPV6</accession>
<dbReference type="EMBL" id="WBMO01000001">
    <property type="protein sequence ID" value="MDV2476023.1"/>
    <property type="molecule type" value="Genomic_DNA"/>
</dbReference>
<dbReference type="GO" id="GO:0032259">
    <property type="term" value="P:methylation"/>
    <property type="evidence" value="ECO:0007669"/>
    <property type="project" value="UniProtKB-KW"/>
</dbReference>
<evidence type="ECO:0000256" key="3">
    <source>
        <dbReference type="ARBA" id="ARBA00022679"/>
    </source>
</evidence>
<keyword evidence="3" id="KW-0808">Transferase</keyword>